<organism evidence="1">
    <name type="scientific">Brassica napus</name>
    <name type="common">Rape</name>
    <dbReference type="NCBI Taxonomy" id="3708"/>
    <lineage>
        <taxon>Eukaryota</taxon>
        <taxon>Viridiplantae</taxon>
        <taxon>Streptophyta</taxon>
        <taxon>Embryophyta</taxon>
        <taxon>Tracheophyta</taxon>
        <taxon>Spermatophyta</taxon>
        <taxon>Magnoliopsida</taxon>
        <taxon>eudicotyledons</taxon>
        <taxon>Gunneridae</taxon>
        <taxon>Pentapetalae</taxon>
        <taxon>rosids</taxon>
        <taxon>malvids</taxon>
        <taxon>Brassicales</taxon>
        <taxon>Brassicaceae</taxon>
        <taxon>Brassiceae</taxon>
        <taxon>Brassica</taxon>
    </lineage>
</organism>
<gene>
    <name evidence="1" type="ORF">DARMORV10_C07P44120.1</name>
</gene>
<evidence type="ECO:0000313" key="1">
    <source>
        <dbReference type="EMBL" id="CAF2017012.1"/>
    </source>
</evidence>
<protein>
    <submittedName>
        <fullName evidence="1">(rape) hypothetical protein</fullName>
    </submittedName>
</protein>
<dbReference type="EMBL" id="HG994371">
    <property type="protein sequence ID" value="CAF2017012.1"/>
    <property type="molecule type" value="Genomic_DNA"/>
</dbReference>
<dbReference type="Proteomes" id="UP001295469">
    <property type="component" value="Chromosome C07"/>
</dbReference>
<name>A0A816MSR8_BRANA</name>
<proteinExistence type="predicted"/>
<sequence length="103" mass="12097">MRSTIFGKIRSQEDEVEDEVVDNMVRLKDMYSRSQCLAAAPNTDNVEECFTVGNGMSITTQELNDNFFRTQQIHLRRTLQMICRDAWRLLLLHCQHYRDTTPV</sequence>
<reference evidence="1" key="1">
    <citation type="submission" date="2021-01" db="EMBL/GenBank/DDBJ databases">
        <authorList>
            <consortium name="Genoscope - CEA"/>
            <person name="William W."/>
        </authorList>
    </citation>
    <scope>NUCLEOTIDE SEQUENCE</scope>
</reference>
<accession>A0A816MSR8</accession>
<dbReference type="AlphaFoldDB" id="A0A816MSR8"/>